<evidence type="ECO:0000313" key="2">
    <source>
        <dbReference type="EMBL" id="GIH08923.1"/>
    </source>
</evidence>
<dbReference type="GO" id="GO:0051782">
    <property type="term" value="P:negative regulation of cell division"/>
    <property type="evidence" value="ECO:0007669"/>
    <property type="project" value="TreeGrafter"/>
</dbReference>
<dbReference type="Proteomes" id="UP000612899">
    <property type="component" value="Unassembled WGS sequence"/>
</dbReference>
<protein>
    <recommendedName>
        <fullName evidence="1">AAA+ ATPase domain-containing protein</fullName>
    </recommendedName>
</protein>
<dbReference type="InterPro" id="IPR027417">
    <property type="entry name" value="P-loop_NTPase"/>
</dbReference>
<dbReference type="GO" id="GO:0016887">
    <property type="term" value="F:ATP hydrolysis activity"/>
    <property type="evidence" value="ECO:0007669"/>
    <property type="project" value="TreeGrafter"/>
</dbReference>
<proteinExistence type="predicted"/>
<keyword evidence="3" id="KW-1185">Reference proteome</keyword>
<dbReference type="SMART" id="SM00382">
    <property type="entry name" value="AAA"/>
    <property type="match status" value="1"/>
</dbReference>
<dbReference type="EMBL" id="BONY01000058">
    <property type="protein sequence ID" value="GIH08923.1"/>
    <property type="molecule type" value="Genomic_DNA"/>
</dbReference>
<dbReference type="PANTHER" id="PTHR43384">
    <property type="entry name" value="SEPTUM SITE-DETERMINING PROTEIN MIND HOMOLOG, CHLOROPLASTIC-RELATED"/>
    <property type="match status" value="1"/>
</dbReference>
<dbReference type="Gene3D" id="3.40.50.300">
    <property type="entry name" value="P-loop containing nucleotide triphosphate hydrolases"/>
    <property type="match status" value="1"/>
</dbReference>
<comment type="caution">
    <text evidence="2">The sequence shown here is derived from an EMBL/GenBank/DDBJ whole genome shotgun (WGS) entry which is preliminary data.</text>
</comment>
<dbReference type="GO" id="GO:0009898">
    <property type="term" value="C:cytoplasmic side of plasma membrane"/>
    <property type="evidence" value="ECO:0007669"/>
    <property type="project" value="TreeGrafter"/>
</dbReference>
<dbReference type="SUPFAM" id="SSF52540">
    <property type="entry name" value="P-loop containing nucleoside triphosphate hydrolases"/>
    <property type="match status" value="1"/>
</dbReference>
<dbReference type="InterPro" id="IPR050625">
    <property type="entry name" value="ParA/MinD_ATPase"/>
</dbReference>
<sequence>MTIIFEMLEGEHLAVLLGEAVLVDTPESLVERVNADPEEILVVLGPNISIEDALGFADQCRIRRPMLGVVLLRDEVDVELMTDALRAGIREVVRTGDHPAILAACARSQDISRQLIVRQALLTANESGDAASGPQVMIEGQVITVFSAKGGCGKTTIATNLAVALAEGGKRRVCLIDLDLAFGDVAIMLQLAPERTIADAIGVADRLDDIGFRMLLTSYRPGIEVLMAPVQPMAAERIGRDLVTEIIQMARTSFDYVVIDTASAFSEQILAALDVTHHYVLVATPELPSLKNLRVTLDTFELLDYRREARTVVLNRSDSKVGLTMADIEKVLRVPIAGHIPSSRDVPLSANNGVPLMVSHPNHPVSAAIKDLAKKRLVPDGKRAKRGFFSRGGKGR</sequence>
<gene>
    <name evidence="2" type="ORF">Rhe02_69900</name>
</gene>
<name>A0A8J3VKD5_9ACTN</name>
<dbReference type="RefSeq" id="WP_203912664.1">
    <property type="nucleotide sequence ID" value="NZ_BONY01000058.1"/>
</dbReference>
<dbReference type="PANTHER" id="PTHR43384:SF13">
    <property type="entry name" value="SLR0110 PROTEIN"/>
    <property type="match status" value="1"/>
</dbReference>
<feature type="domain" description="AAA+ ATPase" evidence="1">
    <location>
        <begin position="140"/>
        <end position="318"/>
    </location>
</feature>
<dbReference type="InterPro" id="IPR002586">
    <property type="entry name" value="CobQ/CobB/MinD/ParA_Nub-bd_dom"/>
</dbReference>
<evidence type="ECO:0000313" key="3">
    <source>
        <dbReference type="Proteomes" id="UP000612899"/>
    </source>
</evidence>
<dbReference type="Pfam" id="PF01656">
    <property type="entry name" value="CbiA"/>
    <property type="match status" value="1"/>
</dbReference>
<dbReference type="GO" id="GO:0005829">
    <property type="term" value="C:cytosol"/>
    <property type="evidence" value="ECO:0007669"/>
    <property type="project" value="TreeGrafter"/>
</dbReference>
<dbReference type="InterPro" id="IPR003593">
    <property type="entry name" value="AAA+_ATPase"/>
</dbReference>
<evidence type="ECO:0000259" key="1">
    <source>
        <dbReference type="SMART" id="SM00382"/>
    </source>
</evidence>
<accession>A0A8J3VKD5</accession>
<dbReference type="AlphaFoldDB" id="A0A8J3VKD5"/>
<organism evidence="2 3">
    <name type="scientific">Rhizocola hellebori</name>
    <dbReference type="NCBI Taxonomy" id="1392758"/>
    <lineage>
        <taxon>Bacteria</taxon>
        <taxon>Bacillati</taxon>
        <taxon>Actinomycetota</taxon>
        <taxon>Actinomycetes</taxon>
        <taxon>Micromonosporales</taxon>
        <taxon>Micromonosporaceae</taxon>
        <taxon>Rhizocola</taxon>
    </lineage>
</organism>
<reference evidence="2" key="1">
    <citation type="submission" date="2021-01" db="EMBL/GenBank/DDBJ databases">
        <title>Whole genome shotgun sequence of Rhizocola hellebori NBRC 109834.</title>
        <authorList>
            <person name="Komaki H."/>
            <person name="Tamura T."/>
        </authorList>
    </citation>
    <scope>NUCLEOTIDE SEQUENCE</scope>
    <source>
        <strain evidence="2">NBRC 109834</strain>
    </source>
</reference>
<dbReference type="GO" id="GO:0005524">
    <property type="term" value="F:ATP binding"/>
    <property type="evidence" value="ECO:0007669"/>
    <property type="project" value="TreeGrafter"/>
</dbReference>